<comment type="catalytic activity">
    <reaction evidence="9">
        <text>(6R)-5,10-methylene-5,6,7,8-tetrahydrofolate + NADP(+) = (6R)-5,10-methenyltetrahydrofolate + NADPH</text>
        <dbReference type="Rhea" id="RHEA:22812"/>
        <dbReference type="ChEBI" id="CHEBI:15636"/>
        <dbReference type="ChEBI" id="CHEBI:57455"/>
        <dbReference type="ChEBI" id="CHEBI:57783"/>
        <dbReference type="ChEBI" id="CHEBI:58349"/>
        <dbReference type="EC" id="1.5.1.5"/>
    </reaction>
</comment>
<dbReference type="HAMAP" id="MF_01576">
    <property type="entry name" value="THF_DHG_CYH"/>
    <property type="match status" value="1"/>
</dbReference>
<dbReference type="OrthoDB" id="9803580at2"/>
<name>A0A1M7SWI8_FERGO</name>
<feature type="domain" description="Tetrahydrofolate dehydrogenase/cyclohydrolase catalytic" evidence="10">
    <location>
        <begin position="7"/>
        <end position="111"/>
    </location>
</feature>
<evidence type="ECO:0000313" key="12">
    <source>
        <dbReference type="EMBL" id="SHN62821.1"/>
    </source>
</evidence>
<keyword evidence="13" id="KW-1185">Reference proteome</keyword>
<keyword evidence="9" id="KW-0368">Histidine biosynthesis</keyword>
<gene>
    <name evidence="9" type="primary">folD</name>
    <name evidence="12" type="ORF">SAMN02745226_01326</name>
</gene>
<keyword evidence="3 9" id="KW-0658">Purine biosynthesis</keyword>
<comment type="similarity">
    <text evidence="9">Belongs to the tetrahydrofolate dehydrogenase/cyclohydrolase family.</text>
</comment>
<dbReference type="SUPFAM" id="SSF53223">
    <property type="entry name" value="Aminoacid dehydrogenase-like, N-terminal domain"/>
    <property type="match status" value="1"/>
</dbReference>
<dbReference type="EC" id="1.5.1.5" evidence="9"/>
<dbReference type="InterPro" id="IPR020630">
    <property type="entry name" value="THF_DH/CycHdrlase_cat_dom"/>
</dbReference>
<keyword evidence="7 9" id="KW-0486">Methionine biosynthesis</keyword>
<accession>A0A1M7SWI8</accession>
<dbReference type="GO" id="GO:0004477">
    <property type="term" value="F:methenyltetrahydrofolate cyclohydrolase activity"/>
    <property type="evidence" value="ECO:0007669"/>
    <property type="project" value="UniProtKB-UniRule"/>
</dbReference>
<comment type="caution">
    <text evidence="9">Lacks conserved residue(s) required for the propagation of feature annotation.</text>
</comment>
<dbReference type="GO" id="GO:0009086">
    <property type="term" value="P:methionine biosynthetic process"/>
    <property type="evidence" value="ECO:0007669"/>
    <property type="project" value="UniProtKB-KW"/>
</dbReference>
<dbReference type="AlphaFoldDB" id="A0A1M7SWI8"/>
<dbReference type="EMBL" id="FRDJ01000006">
    <property type="protein sequence ID" value="SHN62821.1"/>
    <property type="molecule type" value="Genomic_DNA"/>
</dbReference>
<dbReference type="Gene3D" id="3.40.50.10860">
    <property type="entry name" value="Leucine Dehydrogenase, chain A, domain 1"/>
    <property type="match status" value="1"/>
</dbReference>
<evidence type="ECO:0000256" key="5">
    <source>
        <dbReference type="ARBA" id="ARBA00022857"/>
    </source>
</evidence>
<sequence>MILNLEPLYSSIVEDIKQRVARLPRTPKLVAVTCQPEPSTLSYLRSQEKQAKRFGIEFAVYEAPKASDLKLLLPKLSADDSINGIFLTHPLPPEISEIEAISLISPDKDVEGRHPANLGKIMYDSPIFPPCTAEAVLRIIKYLGDPTGKRISVIGRSVTVGKPLALLLLQKGIDATVTVCHSRTKNIAEITRESGIVVVAIGRAKALNKDYFKPGTTVIDVGINVENDEIFGDVDPSVAEICDLTPVPGGVGRITTLVLMEHTVKAVEIARNIL</sequence>
<feature type="domain" description="Tetrahydrofolate dehydrogenase/cyclohydrolase NAD(P)-binding" evidence="11">
    <location>
        <begin position="130"/>
        <end position="268"/>
    </location>
</feature>
<keyword evidence="2 9" id="KW-0554">One-carbon metabolism</keyword>
<evidence type="ECO:0000256" key="1">
    <source>
        <dbReference type="ARBA" id="ARBA00004777"/>
    </source>
</evidence>
<dbReference type="GO" id="GO:0005829">
    <property type="term" value="C:cytosol"/>
    <property type="evidence" value="ECO:0007669"/>
    <property type="project" value="TreeGrafter"/>
</dbReference>
<evidence type="ECO:0000256" key="8">
    <source>
        <dbReference type="ARBA" id="ARBA00023268"/>
    </source>
</evidence>
<dbReference type="Pfam" id="PF00763">
    <property type="entry name" value="THF_DHG_CYH"/>
    <property type="match status" value="1"/>
</dbReference>
<keyword evidence="9" id="KW-0028">Amino-acid biosynthesis</keyword>
<evidence type="ECO:0000259" key="10">
    <source>
        <dbReference type="Pfam" id="PF00763"/>
    </source>
</evidence>
<dbReference type="GO" id="GO:0006164">
    <property type="term" value="P:purine nucleotide biosynthetic process"/>
    <property type="evidence" value="ECO:0007669"/>
    <property type="project" value="UniProtKB-KW"/>
</dbReference>
<dbReference type="InterPro" id="IPR020631">
    <property type="entry name" value="THF_DH/CycHdrlase_NAD-bd_dom"/>
</dbReference>
<evidence type="ECO:0000313" key="13">
    <source>
        <dbReference type="Proteomes" id="UP000184207"/>
    </source>
</evidence>
<dbReference type="Proteomes" id="UP000184207">
    <property type="component" value="Unassembled WGS sequence"/>
</dbReference>
<protein>
    <recommendedName>
        <fullName evidence="9">Bifunctional protein FolD</fullName>
    </recommendedName>
    <domain>
        <recommendedName>
            <fullName evidence="9">Methylenetetrahydrofolate dehydrogenase</fullName>
            <ecNumber evidence="9">1.5.1.5</ecNumber>
        </recommendedName>
    </domain>
    <domain>
        <recommendedName>
            <fullName evidence="9">Methenyltetrahydrofolate cyclohydrolase</fullName>
            <ecNumber evidence="9">3.5.4.9</ecNumber>
        </recommendedName>
    </domain>
</protein>
<evidence type="ECO:0000256" key="4">
    <source>
        <dbReference type="ARBA" id="ARBA00022801"/>
    </source>
</evidence>
<dbReference type="GO" id="GO:0035999">
    <property type="term" value="P:tetrahydrofolate interconversion"/>
    <property type="evidence" value="ECO:0007669"/>
    <property type="project" value="UniProtKB-UniRule"/>
</dbReference>
<dbReference type="SUPFAM" id="SSF51735">
    <property type="entry name" value="NAD(P)-binding Rossmann-fold domains"/>
    <property type="match status" value="1"/>
</dbReference>
<dbReference type="PRINTS" id="PR00085">
    <property type="entry name" value="THFDHDRGNASE"/>
</dbReference>
<dbReference type="STRING" id="1121883.SAMN02745226_01326"/>
<keyword evidence="8 9" id="KW-0511">Multifunctional enzyme</keyword>
<comment type="catalytic activity">
    <reaction evidence="9">
        <text>(6R)-5,10-methenyltetrahydrofolate + H2O = (6R)-10-formyltetrahydrofolate + H(+)</text>
        <dbReference type="Rhea" id="RHEA:23700"/>
        <dbReference type="ChEBI" id="CHEBI:15377"/>
        <dbReference type="ChEBI" id="CHEBI:15378"/>
        <dbReference type="ChEBI" id="CHEBI:57455"/>
        <dbReference type="ChEBI" id="CHEBI:195366"/>
        <dbReference type="EC" id="3.5.4.9"/>
    </reaction>
</comment>
<dbReference type="InterPro" id="IPR000672">
    <property type="entry name" value="THF_DH/CycHdrlase"/>
</dbReference>
<dbReference type="UniPathway" id="UPA00193"/>
<evidence type="ECO:0000256" key="7">
    <source>
        <dbReference type="ARBA" id="ARBA00023167"/>
    </source>
</evidence>
<dbReference type="CDD" id="cd01080">
    <property type="entry name" value="NAD_bind_m-THF_DH_Cyclohyd"/>
    <property type="match status" value="1"/>
</dbReference>
<evidence type="ECO:0000259" key="11">
    <source>
        <dbReference type="Pfam" id="PF02882"/>
    </source>
</evidence>
<dbReference type="InterPro" id="IPR046346">
    <property type="entry name" value="Aminoacid_DH-like_N_sf"/>
</dbReference>
<feature type="binding site" evidence="9">
    <location>
        <position position="223"/>
    </location>
    <ligand>
        <name>NADP(+)</name>
        <dbReference type="ChEBI" id="CHEBI:58349"/>
    </ligand>
</feature>
<dbReference type="EC" id="3.5.4.9" evidence="9"/>
<reference evidence="13" key="1">
    <citation type="submission" date="2016-12" db="EMBL/GenBank/DDBJ databases">
        <authorList>
            <person name="Varghese N."/>
            <person name="Submissions S."/>
        </authorList>
    </citation>
    <scope>NUCLEOTIDE SEQUENCE [LARGE SCALE GENOMIC DNA]</scope>
    <source>
        <strain evidence="13">DSM 13020</strain>
    </source>
</reference>
<comment type="function">
    <text evidence="9">Catalyzes the oxidation of 5,10-methylenetetrahydrofolate to 5,10-methenyltetrahydrofolate and then the hydrolysis of 5,10-methenyltetrahydrofolate to 10-formyltetrahydrofolate.</text>
</comment>
<organism evidence="12 13">
    <name type="scientific">Fervidobacterium gondwanense DSM 13020</name>
    <dbReference type="NCBI Taxonomy" id="1121883"/>
    <lineage>
        <taxon>Bacteria</taxon>
        <taxon>Thermotogati</taxon>
        <taxon>Thermotogota</taxon>
        <taxon>Thermotogae</taxon>
        <taxon>Thermotogales</taxon>
        <taxon>Fervidobacteriaceae</taxon>
        <taxon>Fervidobacterium</taxon>
    </lineage>
</organism>
<dbReference type="GO" id="GO:0004488">
    <property type="term" value="F:methylenetetrahydrofolate dehydrogenase (NADP+) activity"/>
    <property type="evidence" value="ECO:0007669"/>
    <property type="project" value="UniProtKB-UniRule"/>
</dbReference>
<evidence type="ECO:0000256" key="2">
    <source>
        <dbReference type="ARBA" id="ARBA00022563"/>
    </source>
</evidence>
<evidence type="ECO:0000256" key="6">
    <source>
        <dbReference type="ARBA" id="ARBA00023002"/>
    </source>
</evidence>
<dbReference type="RefSeq" id="WP_072759662.1">
    <property type="nucleotide sequence ID" value="NZ_FRDJ01000006.1"/>
</dbReference>
<proteinExistence type="inferred from homology"/>
<evidence type="ECO:0000256" key="3">
    <source>
        <dbReference type="ARBA" id="ARBA00022755"/>
    </source>
</evidence>
<dbReference type="GO" id="GO:0000105">
    <property type="term" value="P:L-histidine biosynthetic process"/>
    <property type="evidence" value="ECO:0007669"/>
    <property type="project" value="UniProtKB-KW"/>
</dbReference>
<dbReference type="PANTHER" id="PTHR48099">
    <property type="entry name" value="C-1-TETRAHYDROFOLATE SYNTHASE, CYTOPLASMIC-RELATED"/>
    <property type="match status" value="1"/>
</dbReference>
<keyword evidence="6 9" id="KW-0560">Oxidoreductase</keyword>
<evidence type="ECO:0000256" key="9">
    <source>
        <dbReference type="HAMAP-Rule" id="MF_01576"/>
    </source>
</evidence>
<feature type="binding site" evidence="9">
    <location>
        <begin position="155"/>
        <end position="157"/>
    </location>
    <ligand>
        <name>NADP(+)</name>
        <dbReference type="ChEBI" id="CHEBI:58349"/>
    </ligand>
</feature>
<dbReference type="PANTHER" id="PTHR48099:SF5">
    <property type="entry name" value="C-1-TETRAHYDROFOLATE SYNTHASE, CYTOPLASMIC"/>
    <property type="match status" value="1"/>
</dbReference>
<dbReference type="InterPro" id="IPR036291">
    <property type="entry name" value="NAD(P)-bd_dom_sf"/>
</dbReference>
<comment type="pathway">
    <text evidence="1 9">One-carbon metabolism; tetrahydrofolate interconversion.</text>
</comment>
<dbReference type="Pfam" id="PF02882">
    <property type="entry name" value="THF_DHG_CYH_C"/>
    <property type="match status" value="1"/>
</dbReference>
<keyword evidence="5 9" id="KW-0521">NADP</keyword>
<keyword evidence="4 9" id="KW-0378">Hydrolase</keyword>
<comment type="subunit">
    <text evidence="9">Homodimer.</text>
</comment>
<dbReference type="Gene3D" id="3.40.50.720">
    <property type="entry name" value="NAD(P)-binding Rossmann-like Domain"/>
    <property type="match status" value="1"/>
</dbReference>